<dbReference type="InterPro" id="IPR051398">
    <property type="entry name" value="Polysacch_Deacetylase"/>
</dbReference>
<dbReference type="InterPro" id="IPR002509">
    <property type="entry name" value="NODB_dom"/>
</dbReference>
<dbReference type="SUPFAM" id="SSF88713">
    <property type="entry name" value="Glycoside hydrolase/deacetylase"/>
    <property type="match status" value="1"/>
</dbReference>
<dbReference type="PROSITE" id="PS51677">
    <property type="entry name" value="NODB"/>
    <property type="match status" value="1"/>
</dbReference>
<organism evidence="4">
    <name type="scientific">Eiseniibacteriota bacterium</name>
    <dbReference type="NCBI Taxonomy" id="2212470"/>
    <lineage>
        <taxon>Bacteria</taxon>
        <taxon>Candidatus Eiseniibacteriota</taxon>
    </lineage>
</organism>
<name>A0A7V2AVG1_UNCEI</name>
<dbReference type="InterPro" id="IPR011330">
    <property type="entry name" value="Glyco_hydro/deAcase_b/a-brl"/>
</dbReference>
<reference evidence="4" key="1">
    <citation type="journal article" date="2020" name="mSystems">
        <title>Genome- and Community-Level Interaction Insights into Carbon Utilization and Element Cycling Functions of Hydrothermarchaeota in Hydrothermal Sediment.</title>
        <authorList>
            <person name="Zhou Z."/>
            <person name="Liu Y."/>
            <person name="Xu W."/>
            <person name="Pan J."/>
            <person name="Luo Z.H."/>
            <person name="Li M."/>
        </authorList>
    </citation>
    <scope>NUCLEOTIDE SEQUENCE [LARGE SCALE GENOMIC DNA]</scope>
    <source>
        <strain evidence="4">SpSt-1233</strain>
    </source>
</reference>
<dbReference type="Gene3D" id="3.20.20.370">
    <property type="entry name" value="Glycoside hydrolase/deacetylase"/>
    <property type="match status" value="1"/>
</dbReference>
<dbReference type="GO" id="GO:0005576">
    <property type="term" value="C:extracellular region"/>
    <property type="evidence" value="ECO:0007669"/>
    <property type="project" value="UniProtKB-SubCell"/>
</dbReference>
<dbReference type="GO" id="GO:0005975">
    <property type="term" value="P:carbohydrate metabolic process"/>
    <property type="evidence" value="ECO:0007669"/>
    <property type="project" value="InterPro"/>
</dbReference>
<comment type="subcellular location">
    <subcellularLocation>
        <location evidence="1">Secreted</location>
    </subcellularLocation>
</comment>
<dbReference type="GO" id="GO:0016810">
    <property type="term" value="F:hydrolase activity, acting on carbon-nitrogen (but not peptide) bonds"/>
    <property type="evidence" value="ECO:0007669"/>
    <property type="project" value="InterPro"/>
</dbReference>
<evidence type="ECO:0000256" key="1">
    <source>
        <dbReference type="ARBA" id="ARBA00004613"/>
    </source>
</evidence>
<accession>A0A7V2AVG1</accession>
<dbReference type="AlphaFoldDB" id="A0A7V2AVG1"/>
<gene>
    <name evidence="4" type="ORF">ENO08_06070</name>
</gene>
<feature type="non-terminal residue" evidence="4">
    <location>
        <position position="262"/>
    </location>
</feature>
<dbReference type="Proteomes" id="UP000886069">
    <property type="component" value="Unassembled WGS sequence"/>
</dbReference>
<dbReference type="EMBL" id="DSEC01000426">
    <property type="protein sequence ID" value="HER44008.1"/>
    <property type="molecule type" value="Genomic_DNA"/>
</dbReference>
<protein>
    <submittedName>
        <fullName evidence="4">Polysaccharide deacetylase family protein</fullName>
    </submittedName>
</protein>
<evidence type="ECO:0000313" key="4">
    <source>
        <dbReference type="EMBL" id="HER44008.1"/>
    </source>
</evidence>
<sequence length="262" mass="29820">MISLPSVLVYHKVTRFEFGGTWVPPARFASHLDHLLASGCAFIGEERFLETLAGARRAGDREVLLTFDDGYRELLESAVPALESRKIPAHIFILSSYIGRDNDWELPLPGRRRRHLSRDEIRDLSGRGFSFGSHTRTHRDLTRLGPGEVRDELVRSKKELEEILGLPVRTLSYPFGRFDERAAREASRAGYEAAFSMYPPRSRKSSDPFALRREGVYIIDTLGSLRRKVERGPLFWLEDMKGRAINRVAVLTPILKGSQLRS</sequence>
<dbReference type="CDD" id="cd10918">
    <property type="entry name" value="CE4_NodB_like_5s_6s"/>
    <property type="match status" value="1"/>
</dbReference>
<comment type="caution">
    <text evidence="4">The sequence shown here is derived from an EMBL/GenBank/DDBJ whole genome shotgun (WGS) entry which is preliminary data.</text>
</comment>
<dbReference type="PANTHER" id="PTHR34216:SF3">
    <property type="entry name" value="POLY-BETA-1,6-N-ACETYL-D-GLUCOSAMINE N-DEACETYLASE"/>
    <property type="match status" value="1"/>
</dbReference>
<dbReference type="PANTHER" id="PTHR34216">
    <property type="match status" value="1"/>
</dbReference>
<keyword evidence="2" id="KW-0732">Signal</keyword>
<dbReference type="Pfam" id="PF01522">
    <property type="entry name" value="Polysacc_deac_1"/>
    <property type="match status" value="1"/>
</dbReference>
<proteinExistence type="predicted"/>
<evidence type="ECO:0000256" key="2">
    <source>
        <dbReference type="ARBA" id="ARBA00022729"/>
    </source>
</evidence>
<evidence type="ECO:0000259" key="3">
    <source>
        <dbReference type="PROSITE" id="PS51677"/>
    </source>
</evidence>
<feature type="domain" description="NodB homology" evidence="3">
    <location>
        <begin position="61"/>
        <end position="262"/>
    </location>
</feature>